<evidence type="ECO:0000256" key="1">
    <source>
        <dbReference type="SAM" id="MobiDB-lite"/>
    </source>
</evidence>
<dbReference type="Proteomes" id="UP000055590">
    <property type="component" value="Chromosome"/>
</dbReference>
<proteinExistence type="predicted"/>
<keyword evidence="3" id="KW-1185">Reference proteome</keyword>
<dbReference type="AlphaFoldDB" id="A0A0K1PGD2"/>
<evidence type="ECO:0000313" key="2">
    <source>
        <dbReference type="EMBL" id="AKU92164.1"/>
    </source>
</evidence>
<feature type="region of interest" description="Disordered" evidence="1">
    <location>
        <begin position="33"/>
        <end position="81"/>
    </location>
</feature>
<organism evidence="2 3">
    <name type="scientific">Vulgatibacter incomptus</name>
    <dbReference type="NCBI Taxonomy" id="1391653"/>
    <lineage>
        <taxon>Bacteria</taxon>
        <taxon>Pseudomonadati</taxon>
        <taxon>Myxococcota</taxon>
        <taxon>Myxococcia</taxon>
        <taxon>Myxococcales</taxon>
        <taxon>Cystobacterineae</taxon>
        <taxon>Vulgatibacteraceae</taxon>
        <taxon>Vulgatibacter</taxon>
    </lineage>
</organism>
<reference evidence="2 3" key="1">
    <citation type="submission" date="2015-08" db="EMBL/GenBank/DDBJ databases">
        <authorList>
            <person name="Babu N.S."/>
            <person name="Beckwith C.J."/>
            <person name="Beseler K.G."/>
            <person name="Brison A."/>
            <person name="Carone J.V."/>
            <person name="Caskin T.P."/>
            <person name="Diamond M."/>
            <person name="Durham M.E."/>
            <person name="Foxe J.M."/>
            <person name="Go M."/>
            <person name="Henderson B.A."/>
            <person name="Jones I.B."/>
            <person name="McGettigan J.A."/>
            <person name="Micheletti S.J."/>
            <person name="Nasrallah M.E."/>
            <person name="Ortiz D."/>
            <person name="Piller C.R."/>
            <person name="Privatt S.R."/>
            <person name="Schneider S.L."/>
            <person name="Sharp S."/>
            <person name="Smith T.C."/>
            <person name="Stanton J.D."/>
            <person name="Ullery H.E."/>
            <person name="Wilson R.J."/>
            <person name="Serrano M.G."/>
            <person name="Buck G."/>
            <person name="Lee V."/>
            <person name="Wang Y."/>
            <person name="Carvalho R."/>
            <person name="Voegtly L."/>
            <person name="Shi R."/>
            <person name="Duckworth R."/>
            <person name="Johnson A."/>
            <person name="Loviza R."/>
            <person name="Walstead R."/>
            <person name="Shah Z."/>
            <person name="Kiflezghi M."/>
            <person name="Wade K."/>
            <person name="Ball S.L."/>
            <person name="Bradley K.W."/>
            <person name="Asai D.J."/>
            <person name="Bowman C.A."/>
            <person name="Russell D.A."/>
            <person name="Pope W.H."/>
            <person name="Jacobs-Sera D."/>
            <person name="Hendrix R.W."/>
            <person name="Hatfull G.F."/>
        </authorList>
    </citation>
    <scope>NUCLEOTIDE SEQUENCE [LARGE SCALE GENOMIC DNA]</scope>
    <source>
        <strain evidence="2 3">DSM 27710</strain>
    </source>
</reference>
<protein>
    <recommendedName>
        <fullName evidence="4">Vegetative protein</fullName>
    </recommendedName>
</protein>
<dbReference type="KEGG" id="vin:AKJ08_2551"/>
<accession>A0A0K1PGD2</accession>
<name>A0A0K1PGD2_9BACT</name>
<sequence length="112" mass="12122">MRELALHCEETFRNLGVRLGLELVSRLLGAQEGGAALPSPAPAPKPMWRAVGGSQAPRAPKILPGLTGRRRKPGEEAPRCGRFGCEKQARTRGYCQTHYVQWLKAGSGTMLG</sequence>
<dbReference type="STRING" id="1391653.AKJ08_2551"/>
<dbReference type="EMBL" id="CP012332">
    <property type="protein sequence ID" value="AKU92164.1"/>
    <property type="molecule type" value="Genomic_DNA"/>
</dbReference>
<dbReference type="RefSeq" id="WP_050726376.1">
    <property type="nucleotide sequence ID" value="NZ_CP012332.1"/>
</dbReference>
<evidence type="ECO:0000313" key="3">
    <source>
        <dbReference type="Proteomes" id="UP000055590"/>
    </source>
</evidence>
<gene>
    <name evidence="2" type="ORF">AKJ08_2551</name>
</gene>
<evidence type="ECO:0008006" key="4">
    <source>
        <dbReference type="Google" id="ProtNLM"/>
    </source>
</evidence>